<evidence type="ECO:0000313" key="2">
    <source>
        <dbReference type="EMBL" id="KKN34522.1"/>
    </source>
</evidence>
<keyword evidence="1" id="KW-0812">Transmembrane</keyword>
<feature type="transmembrane region" description="Helical" evidence="1">
    <location>
        <begin position="44"/>
        <end position="63"/>
    </location>
</feature>
<dbReference type="EMBL" id="LAZR01002099">
    <property type="protein sequence ID" value="KKN34522.1"/>
    <property type="molecule type" value="Genomic_DNA"/>
</dbReference>
<organism evidence="2">
    <name type="scientific">marine sediment metagenome</name>
    <dbReference type="NCBI Taxonomy" id="412755"/>
    <lineage>
        <taxon>unclassified sequences</taxon>
        <taxon>metagenomes</taxon>
        <taxon>ecological metagenomes</taxon>
    </lineage>
</organism>
<keyword evidence="1" id="KW-0472">Membrane</keyword>
<name>A0A0F9QBV9_9ZZZZ</name>
<dbReference type="AlphaFoldDB" id="A0A0F9QBV9"/>
<sequence length="122" mass="13547">MITFLAISGALIWLFTGLVGAQLIWKSLPNERGTFRYEWGPLLGIPFFVVMTASGPLAGYFYVSHLTANKIFLVKGGSAIKADRERLLNKIYEKCLADDLDIAEIGQLKVEDLELESDLPVI</sequence>
<evidence type="ECO:0000256" key="1">
    <source>
        <dbReference type="SAM" id="Phobius"/>
    </source>
</evidence>
<comment type="caution">
    <text evidence="2">The sequence shown here is derived from an EMBL/GenBank/DDBJ whole genome shotgun (WGS) entry which is preliminary data.</text>
</comment>
<reference evidence="2" key="1">
    <citation type="journal article" date="2015" name="Nature">
        <title>Complex archaea that bridge the gap between prokaryotes and eukaryotes.</title>
        <authorList>
            <person name="Spang A."/>
            <person name="Saw J.H."/>
            <person name="Jorgensen S.L."/>
            <person name="Zaremba-Niedzwiedzka K."/>
            <person name="Martijn J."/>
            <person name="Lind A.E."/>
            <person name="van Eijk R."/>
            <person name="Schleper C."/>
            <person name="Guy L."/>
            <person name="Ettema T.J."/>
        </authorList>
    </citation>
    <scope>NUCLEOTIDE SEQUENCE</scope>
</reference>
<protein>
    <submittedName>
        <fullName evidence="2">Uncharacterized protein</fullName>
    </submittedName>
</protein>
<gene>
    <name evidence="2" type="ORF">LCGC14_0792720</name>
</gene>
<keyword evidence="1" id="KW-1133">Transmembrane helix</keyword>
<accession>A0A0F9QBV9</accession>
<proteinExistence type="predicted"/>